<accession>A0A2S4PPY1</accession>
<keyword evidence="2" id="KW-1133">Transmembrane helix</keyword>
<keyword evidence="4" id="KW-1185">Reference proteome</keyword>
<dbReference type="OrthoDB" id="5278907at2759"/>
<evidence type="ECO:0000313" key="3">
    <source>
        <dbReference type="EMBL" id="POS84086.1"/>
    </source>
</evidence>
<evidence type="ECO:0000313" key="4">
    <source>
        <dbReference type="Proteomes" id="UP000237438"/>
    </source>
</evidence>
<organism evidence="3 4">
    <name type="scientific">Erysiphe pulchra</name>
    <dbReference type="NCBI Taxonomy" id="225359"/>
    <lineage>
        <taxon>Eukaryota</taxon>
        <taxon>Fungi</taxon>
        <taxon>Dikarya</taxon>
        <taxon>Ascomycota</taxon>
        <taxon>Pezizomycotina</taxon>
        <taxon>Leotiomycetes</taxon>
        <taxon>Erysiphales</taxon>
        <taxon>Erysiphaceae</taxon>
        <taxon>Erysiphe</taxon>
    </lineage>
</organism>
<proteinExistence type="predicted"/>
<feature type="compositionally biased region" description="Basic and acidic residues" evidence="1">
    <location>
        <begin position="118"/>
        <end position="135"/>
    </location>
</feature>
<keyword evidence="2" id="KW-0812">Transmembrane</keyword>
<dbReference type="STRING" id="225359.A0A2S4PPY1"/>
<protein>
    <submittedName>
        <fullName evidence="3">Uncharacterized protein</fullName>
    </submittedName>
</protein>
<feature type="region of interest" description="Disordered" evidence="1">
    <location>
        <begin position="115"/>
        <end position="135"/>
    </location>
</feature>
<dbReference type="Proteomes" id="UP000237438">
    <property type="component" value="Unassembled WGS sequence"/>
</dbReference>
<name>A0A2S4PPY1_9PEZI</name>
<dbReference type="AlphaFoldDB" id="A0A2S4PPY1"/>
<sequence>MFSSMIRRAAKNSVTPVHNKIYRSKTIWPPDFSKLDAKQQFRYERKFKRRSKLKWLRPRWVKGVKIAQFTSIVFVLVYGVLFMDLSTEGSPRHRPFAGVRNWFFGMTEDLFGYKNTQRNHDPDRHAVSPTAIEDK</sequence>
<keyword evidence="2" id="KW-0472">Membrane</keyword>
<dbReference type="EMBL" id="PEDP01001184">
    <property type="protein sequence ID" value="POS84086.1"/>
    <property type="molecule type" value="Genomic_DNA"/>
</dbReference>
<evidence type="ECO:0000256" key="2">
    <source>
        <dbReference type="SAM" id="Phobius"/>
    </source>
</evidence>
<gene>
    <name evidence="3" type="ORF">EPUL_004106</name>
</gene>
<comment type="caution">
    <text evidence="3">The sequence shown here is derived from an EMBL/GenBank/DDBJ whole genome shotgun (WGS) entry which is preliminary data.</text>
</comment>
<evidence type="ECO:0000256" key="1">
    <source>
        <dbReference type="SAM" id="MobiDB-lite"/>
    </source>
</evidence>
<feature type="transmembrane region" description="Helical" evidence="2">
    <location>
        <begin position="60"/>
        <end position="81"/>
    </location>
</feature>
<reference evidence="3 4" key="1">
    <citation type="submission" date="2017-10" db="EMBL/GenBank/DDBJ databases">
        <title>Development of genomic resources for the powdery mildew, Erysiphe pulchra.</title>
        <authorList>
            <person name="Wadl P.A."/>
            <person name="Mack B.M."/>
            <person name="Moore G."/>
            <person name="Beltz S.B."/>
        </authorList>
    </citation>
    <scope>NUCLEOTIDE SEQUENCE [LARGE SCALE GENOMIC DNA]</scope>
    <source>
        <strain evidence="3">Cflorida</strain>
    </source>
</reference>